<dbReference type="EMBL" id="CP051774">
    <property type="protein sequence ID" value="QJE97105.1"/>
    <property type="molecule type" value="Genomic_DNA"/>
</dbReference>
<gene>
    <name evidence="2" type="ORF">HHL09_15360</name>
</gene>
<sequence>MKKALIALMLVAGSAMAGTTSKEPIPAPIQEEPSLWRWFIGGSAGYLIDWEEEMYHAQLGVDMPYEWAGFKPSIYLEVGFAETDDAVPIIDPTIPTALVNTTLFSDFQFVPLTVNFKLEREIAQNLHFYAGAGLGVAFTEFEAFAPFISGPSLRVSEDDTVFYAQIFAGLGYDVTDNFEVFTGARWVYLDEPEGLGNAGGIATFEDDVLVEAGLRFTF</sequence>
<dbReference type="InterPro" id="IPR011250">
    <property type="entry name" value="OMP/PagP_B-barrel"/>
</dbReference>
<keyword evidence="3" id="KW-1185">Reference proteome</keyword>
<evidence type="ECO:0008006" key="4">
    <source>
        <dbReference type="Google" id="ProtNLM"/>
    </source>
</evidence>
<dbReference type="Gene3D" id="2.40.160.20">
    <property type="match status" value="1"/>
</dbReference>
<accession>A0A858RK51</accession>
<name>A0A858RK51_9BACT</name>
<dbReference type="Proteomes" id="UP000501812">
    <property type="component" value="Chromosome"/>
</dbReference>
<protein>
    <recommendedName>
        <fullName evidence="4">Outer membrane beta-barrel protein</fullName>
    </recommendedName>
</protein>
<proteinExistence type="predicted"/>
<evidence type="ECO:0000313" key="3">
    <source>
        <dbReference type="Proteomes" id="UP000501812"/>
    </source>
</evidence>
<dbReference type="RefSeq" id="WP_169455505.1">
    <property type="nucleotide sequence ID" value="NZ_CP051774.1"/>
</dbReference>
<evidence type="ECO:0000313" key="2">
    <source>
        <dbReference type="EMBL" id="QJE97105.1"/>
    </source>
</evidence>
<evidence type="ECO:0000256" key="1">
    <source>
        <dbReference type="SAM" id="SignalP"/>
    </source>
</evidence>
<dbReference type="SUPFAM" id="SSF56925">
    <property type="entry name" value="OMPA-like"/>
    <property type="match status" value="1"/>
</dbReference>
<reference evidence="2 3" key="1">
    <citation type="submission" date="2020-04" db="EMBL/GenBank/DDBJ databases">
        <title>Luteolibacter sp. G-1-1-1 isolated from soil.</title>
        <authorList>
            <person name="Dahal R.H."/>
        </authorList>
    </citation>
    <scope>NUCLEOTIDE SEQUENCE [LARGE SCALE GENOMIC DNA]</scope>
    <source>
        <strain evidence="2 3">G-1-1-1</strain>
    </source>
</reference>
<feature type="chain" id="PRO_5032949596" description="Outer membrane beta-barrel protein" evidence="1">
    <location>
        <begin position="18"/>
        <end position="218"/>
    </location>
</feature>
<organism evidence="2 3">
    <name type="scientific">Luteolibacter luteus</name>
    <dbReference type="NCBI Taxonomy" id="2728835"/>
    <lineage>
        <taxon>Bacteria</taxon>
        <taxon>Pseudomonadati</taxon>
        <taxon>Verrucomicrobiota</taxon>
        <taxon>Verrucomicrobiia</taxon>
        <taxon>Verrucomicrobiales</taxon>
        <taxon>Verrucomicrobiaceae</taxon>
        <taxon>Luteolibacter</taxon>
    </lineage>
</organism>
<keyword evidence="1" id="KW-0732">Signal</keyword>
<feature type="signal peptide" evidence="1">
    <location>
        <begin position="1"/>
        <end position="17"/>
    </location>
</feature>
<dbReference type="AlphaFoldDB" id="A0A858RK51"/>
<dbReference type="KEGG" id="luo:HHL09_15360"/>